<feature type="compositionally biased region" description="Polar residues" evidence="1">
    <location>
        <begin position="62"/>
        <end position="75"/>
    </location>
</feature>
<dbReference type="GO" id="GO:0016020">
    <property type="term" value="C:membrane"/>
    <property type="evidence" value="ECO:0007669"/>
    <property type="project" value="TreeGrafter"/>
</dbReference>
<gene>
    <name evidence="4" type="ORF">OSB04_013849</name>
</gene>
<feature type="region of interest" description="Disordered" evidence="1">
    <location>
        <begin position="56"/>
        <end position="76"/>
    </location>
</feature>
<feature type="region of interest" description="Disordered" evidence="1">
    <location>
        <begin position="88"/>
        <end position="146"/>
    </location>
</feature>
<reference evidence="4" key="1">
    <citation type="submission" date="2023-03" db="EMBL/GenBank/DDBJ databases">
        <title>Chromosome-scale reference genome and RAD-based genetic map of yellow starthistle (Centaurea solstitialis) reveal putative structural variation and QTLs associated with invader traits.</title>
        <authorList>
            <person name="Reatini B."/>
            <person name="Cang F.A."/>
            <person name="Jiang Q."/>
            <person name="Mckibben M.T.W."/>
            <person name="Barker M.S."/>
            <person name="Rieseberg L.H."/>
            <person name="Dlugosch K.M."/>
        </authorList>
    </citation>
    <scope>NUCLEOTIDE SEQUENCE</scope>
    <source>
        <strain evidence="4">CAN-66</strain>
        <tissue evidence="4">Leaf</tissue>
    </source>
</reference>
<dbReference type="PANTHER" id="PTHR24177:SF301">
    <property type="entry name" value="ANKYRIN REPEAT-CONTAINING DOMAIN, PGG DOMAIN PROTEIN-RELATED"/>
    <property type="match status" value="1"/>
</dbReference>
<feature type="compositionally biased region" description="Polar residues" evidence="1">
    <location>
        <begin position="94"/>
        <end position="103"/>
    </location>
</feature>
<feature type="transmembrane region" description="Helical" evidence="2">
    <location>
        <begin position="728"/>
        <end position="752"/>
    </location>
</feature>
<keyword evidence="2" id="KW-1133">Transmembrane helix</keyword>
<name>A0AA38WNR6_9ASTR</name>
<dbReference type="AlphaFoldDB" id="A0AA38WNR6"/>
<dbReference type="PANTHER" id="PTHR24177">
    <property type="entry name" value="CASKIN"/>
    <property type="match status" value="1"/>
</dbReference>
<protein>
    <recommendedName>
        <fullName evidence="3">PGG domain-containing protein</fullName>
    </recommendedName>
</protein>
<dbReference type="SUPFAM" id="SSF48403">
    <property type="entry name" value="Ankyrin repeat"/>
    <property type="match status" value="1"/>
</dbReference>
<evidence type="ECO:0000256" key="2">
    <source>
        <dbReference type="SAM" id="Phobius"/>
    </source>
</evidence>
<sequence length="779" mass="88249">MAEILVDGNQNLAYSEEYLSAKDNKLNNENLACSVEYQFSKQLKLKIEYPDQRLKSKILNPDHSSGSRNNENLTAKENMLVAEDKKLKNENPDHSSGSKNNENPIAEDNKLKKENPNHNLEPRNINPHHDSVPRYQKQDQSSESRNEDLLKIRGSEGLMPLSVAALYGNGDMVKYLYEKSNEMGGPEWNTAHKQWVLLKCVDIGLFDIALQIIEKHGQLSQSEHILRILALKPIAFHEKPRSMFRKSDAKESEAMQLLKKVWTNIAERPRDEVDKILKGPGTLMDGKLKYNSPILFVATKVGNTEFVAALICEYPDLIWKKNDNNQSIFHIAVSHRQENIYTMLHEIGSMKDLITRLRDMDGNNMIHLVGEGKNQSDDMVVAAFQMQRELLWLKEVASVVPPHYIKERNKDGLTPYELFTKTHKRLLSEGEKWMKETASQCMVVATLIATVAFAAAFTLPGGYHQDSGFPVFREKGTFIVFVVLDAASLISSSTSILLFLSIFTSRCAQQDFLRSFPRKLLAGLAMLFFSIMTMLVAFGISFFVLYQERFIGVAISTSILAAIPVVAFTKLYGHFLMDAFTSQRSGAHIFKPKKQLFHYENPSSNFMIPPYYREEKNKVGLTPYESFTKNHGPLVSKGEKWMKSTANQCMVVATLITTVVFAVAFTIPGGYNQNNGLPVFLRKGPFIAFVVLDAISLILSSTSILVFLSILTSRYAQKDFLESLPRKLLIGLTTLFLSIMTMMIAFSVSFFVLYHDQLIVIAYLLLYPSLHSLYYIIVF</sequence>
<proteinExistence type="predicted"/>
<evidence type="ECO:0000313" key="4">
    <source>
        <dbReference type="EMBL" id="KAJ9559235.1"/>
    </source>
</evidence>
<feature type="transmembrane region" description="Helical" evidence="2">
    <location>
        <begin position="550"/>
        <end position="568"/>
    </location>
</feature>
<dbReference type="EMBL" id="JARYMX010000003">
    <property type="protein sequence ID" value="KAJ9559235.1"/>
    <property type="molecule type" value="Genomic_DNA"/>
</dbReference>
<evidence type="ECO:0000313" key="5">
    <source>
        <dbReference type="Proteomes" id="UP001172457"/>
    </source>
</evidence>
<feature type="transmembrane region" description="Helical" evidence="2">
    <location>
        <begin position="687"/>
        <end position="708"/>
    </location>
</feature>
<feature type="transmembrane region" description="Helical" evidence="2">
    <location>
        <begin position="479"/>
        <end position="500"/>
    </location>
</feature>
<feature type="transmembrane region" description="Helical" evidence="2">
    <location>
        <begin position="649"/>
        <end position="667"/>
    </location>
</feature>
<feature type="domain" description="PGG" evidence="3">
    <location>
        <begin position="639"/>
        <end position="752"/>
    </location>
</feature>
<feature type="compositionally biased region" description="Basic and acidic residues" evidence="1">
    <location>
        <begin position="107"/>
        <end position="116"/>
    </location>
</feature>
<evidence type="ECO:0000259" key="3">
    <source>
        <dbReference type="Pfam" id="PF13962"/>
    </source>
</evidence>
<dbReference type="Pfam" id="PF13962">
    <property type="entry name" value="PGG"/>
    <property type="match status" value="2"/>
</dbReference>
<feature type="domain" description="PGG" evidence="3">
    <location>
        <begin position="431"/>
        <end position="544"/>
    </location>
</feature>
<accession>A0AA38WNR6</accession>
<dbReference type="Proteomes" id="UP001172457">
    <property type="component" value="Chromosome 3"/>
</dbReference>
<organism evidence="4 5">
    <name type="scientific">Centaurea solstitialis</name>
    <name type="common">yellow star-thistle</name>
    <dbReference type="NCBI Taxonomy" id="347529"/>
    <lineage>
        <taxon>Eukaryota</taxon>
        <taxon>Viridiplantae</taxon>
        <taxon>Streptophyta</taxon>
        <taxon>Embryophyta</taxon>
        <taxon>Tracheophyta</taxon>
        <taxon>Spermatophyta</taxon>
        <taxon>Magnoliopsida</taxon>
        <taxon>eudicotyledons</taxon>
        <taxon>Gunneridae</taxon>
        <taxon>Pentapetalae</taxon>
        <taxon>asterids</taxon>
        <taxon>campanulids</taxon>
        <taxon>Asterales</taxon>
        <taxon>Asteraceae</taxon>
        <taxon>Carduoideae</taxon>
        <taxon>Cardueae</taxon>
        <taxon>Centaureinae</taxon>
        <taxon>Centaurea</taxon>
    </lineage>
</organism>
<dbReference type="InterPro" id="IPR036770">
    <property type="entry name" value="Ankyrin_rpt-contain_sf"/>
</dbReference>
<evidence type="ECO:0000256" key="1">
    <source>
        <dbReference type="SAM" id="MobiDB-lite"/>
    </source>
</evidence>
<feature type="compositionally biased region" description="Basic and acidic residues" evidence="1">
    <location>
        <begin position="127"/>
        <end position="146"/>
    </location>
</feature>
<comment type="caution">
    <text evidence="4">The sequence shown here is derived from an EMBL/GenBank/DDBJ whole genome shotgun (WGS) entry which is preliminary data.</text>
</comment>
<keyword evidence="2" id="KW-0472">Membrane</keyword>
<keyword evidence="2" id="KW-0812">Transmembrane</keyword>
<dbReference type="InterPro" id="IPR026961">
    <property type="entry name" value="PGG_dom"/>
</dbReference>
<feature type="transmembrane region" description="Helical" evidence="2">
    <location>
        <begin position="758"/>
        <end position="777"/>
    </location>
</feature>
<keyword evidence="5" id="KW-1185">Reference proteome</keyword>
<feature type="transmembrane region" description="Helical" evidence="2">
    <location>
        <begin position="441"/>
        <end position="459"/>
    </location>
</feature>
<feature type="transmembrane region" description="Helical" evidence="2">
    <location>
        <begin position="520"/>
        <end position="544"/>
    </location>
</feature>
<dbReference type="Gene3D" id="1.25.40.20">
    <property type="entry name" value="Ankyrin repeat-containing domain"/>
    <property type="match status" value="1"/>
</dbReference>